<evidence type="ECO:0000313" key="3">
    <source>
        <dbReference type="Proteomes" id="UP001152759"/>
    </source>
</evidence>
<organism evidence="2 3">
    <name type="scientific">Bemisia tabaci</name>
    <name type="common">Sweetpotato whitefly</name>
    <name type="synonym">Aleurodes tabaci</name>
    <dbReference type="NCBI Taxonomy" id="7038"/>
    <lineage>
        <taxon>Eukaryota</taxon>
        <taxon>Metazoa</taxon>
        <taxon>Ecdysozoa</taxon>
        <taxon>Arthropoda</taxon>
        <taxon>Hexapoda</taxon>
        <taxon>Insecta</taxon>
        <taxon>Pterygota</taxon>
        <taxon>Neoptera</taxon>
        <taxon>Paraneoptera</taxon>
        <taxon>Hemiptera</taxon>
        <taxon>Sternorrhyncha</taxon>
        <taxon>Aleyrodoidea</taxon>
        <taxon>Aleyrodidae</taxon>
        <taxon>Aleyrodinae</taxon>
        <taxon>Bemisia</taxon>
    </lineage>
</organism>
<feature type="region of interest" description="Disordered" evidence="1">
    <location>
        <begin position="235"/>
        <end position="256"/>
    </location>
</feature>
<gene>
    <name evidence="2" type="ORF">BEMITA_LOCUS2694</name>
</gene>
<protein>
    <submittedName>
        <fullName evidence="2">Uncharacterized protein</fullName>
    </submittedName>
</protein>
<evidence type="ECO:0000313" key="2">
    <source>
        <dbReference type="EMBL" id="CAH0383231.1"/>
    </source>
</evidence>
<feature type="region of interest" description="Disordered" evidence="1">
    <location>
        <begin position="1"/>
        <end position="27"/>
    </location>
</feature>
<dbReference type="Proteomes" id="UP001152759">
    <property type="component" value="Chromosome 10"/>
</dbReference>
<dbReference type="AlphaFoldDB" id="A0A9P0EXF6"/>
<feature type="compositionally biased region" description="Polar residues" evidence="1">
    <location>
        <begin position="312"/>
        <end position="322"/>
    </location>
</feature>
<feature type="region of interest" description="Disordered" evidence="1">
    <location>
        <begin position="281"/>
        <end position="326"/>
    </location>
</feature>
<name>A0A9P0EXF6_BEMTA</name>
<reference evidence="2" key="1">
    <citation type="submission" date="2021-12" db="EMBL/GenBank/DDBJ databases">
        <authorList>
            <person name="King R."/>
        </authorList>
    </citation>
    <scope>NUCLEOTIDE SEQUENCE</scope>
</reference>
<keyword evidence="3" id="KW-1185">Reference proteome</keyword>
<sequence>MSEKSSSSSPSPPASDSEDEGPSTSLRFTEIRTKVTSLGDTRQAPITIVDQPAVNERNYHIHTVENSRGVHFVNKSNNKSMSSALPLEVFMPRSHYDTLVKFLQKSSVGTVLSDGVNFYSIISEKKDAKNISFSLIENTFRKLVNYLVTKGHNYDLYYVTRGNRAEFRPDKFTLTFTNSPVHLTCYRLIKMKKEKSGFSYQLPPNLEKKTRSAMEQGMLTFNAVFNEPKWGIVIKDTSNPSRKSGKKRTPGTEKVDAAVSPVDPKISGLLILTPKAYRQAPTNAKSPIHPLNVSHAASQHSPEVRRSLFKEASTSEPANTQGPEIISTGENADREIESQQAPSVSDSNQEAPICETPVASKFHPDMVGALIDPTSTTTPHFIDRPAEEEDKEKFITPKDADEIRFRIEKFVAENNGDWSSPAARMRTNTQINLVARAGSKTLRLNPLAGYAAAQPKSRKKT</sequence>
<accession>A0A9P0EXF6</accession>
<evidence type="ECO:0000256" key="1">
    <source>
        <dbReference type="SAM" id="MobiDB-lite"/>
    </source>
</evidence>
<dbReference type="EMBL" id="OU963871">
    <property type="protein sequence ID" value="CAH0383231.1"/>
    <property type="molecule type" value="Genomic_DNA"/>
</dbReference>
<proteinExistence type="predicted"/>